<gene>
    <name evidence="2" type="ORF">RR46_08588</name>
</gene>
<feature type="region of interest" description="Disordered" evidence="1">
    <location>
        <begin position="1"/>
        <end position="91"/>
    </location>
</feature>
<proteinExistence type="predicted"/>
<sequence length="91" mass="11007">MSDDFIPLNQSTPVQDRWQGRNQNTFQNNRQQNFQRRRGHYNNRWGNNSSRNSYTSDSNSSYGRDNKNNIDAYLHPSMLQDPWEQLRQRKE</sequence>
<dbReference type="AlphaFoldDB" id="A0A194QDL6"/>
<organism evidence="2 3">
    <name type="scientific">Papilio xuthus</name>
    <name type="common">Asian swallowtail butterfly</name>
    <dbReference type="NCBI Taxonomy" id="66420"/>
    <lineage>
        <taxon>Eukaryota</taxon>
        <taxon>Metazoa</taxon>
        <taxon>Ecdysozoa</taxon>
        <taxon>Arthropoda</taxon>
        <taxon>Hexapoda</taxon>
        <taxon>Insecta</taxon>
        <taxon>Pterygota</taxon>
        <taxon>Neoptera</taxon>
        <taxon>Endopterygota</taxon>
        <taxon>Lepidoptera</taxon>
        <taxon>Glossata</taxon>
        <taxon>Ditrysia</taxon>
        <taxon>Papilionoidea</taxon>
        <taxon>Papilionidae</taxon>
        <taxon>Papilioninae</taxon>
        <taxon>Papilio</taxon>
    </lineage>
</organism>
<dbReference type="Pfam" id="PF15502">
    <property type="entry name" value="MPLKIP"/>
    <property type="match status" value="1"/>
</dbReference>
<dbReference type="EMBL" id="KQ459324">
    <property type="protein sequence ID" value="KPJ01551.1"/>
    <property type="molecule type" value="Genomic_DNA"/>
</dbReference>
<protein>
    <submittedName>
        <fullName evidence="2">Uncharacterized protein</fullName>
    </submittedName>
</protein>
<dbReference type="Proteomes" id="UP000053268">
    <property type="component" value="Unassembled WGS sequence"/>
</dbReference>
<feature type="compositionally biased region" description="Low complexity" evidence="1">
    <location>
        <begin position="42"/>
        <end position="61"/>
    </location>
</feature>
<name>A0A194QDL6_PAPXU</name>
<evidence type="ECO:0000256" key="1">
    <source>
        <dbReference type="SAM" id="MobiDB-lite"/>
    </source>
</evidence>
<evidence type="ECO:0000313" key="3">
    <source>
        <dbReference type="Proteomes" id="UP000053268"/>
    </source>
</evidence>
<evidence type="ECO:0000313" key="2">
    <source>
        <dbReference type="EMBL" id="KPJ01551.1"/>
    </source>
</evidence>
<keyword evidence="3" id="KW-1185">Reference proteome</keyword>
<reference evidence="2 3" key="1">
    <citation type="journal article" date="2015" name="Nat. Commun.">
        <title>Outbred genome sequencing and CRISPR/Cas9 gene editing in butterflies.</title>
        <authorList>
            <person name="Li X."/>
            <person name="Fan D."/>
            <person name="Zhang W."/>
            <person name="Liu G."/>
            <person name="Zhang L."/>
            <person name="Zhao L."/>
            <person name="Fang X."/>
            <person name="Chen L."/>
            <person name="Dong Y."/>
            <person name="Chen Y."/>
            <person name="Ding Y."/>
            <person name="Zhao R."/>
            <person name="Feng M."/>
            <person name="Zhu Y."/>
            <person name="Feng Y."/>
            <person name="Jiang X."/>
            <person name="Zhu D."/>
            <person name="Xiang H."/>
            <person name="Feng X."/>
            <person name="Li S."/>
            <person name="Wang J."/>
            <person name="Zhang G."/>
            <person name="Kronforst M.R."/>
            <person name="Wang W."/>
        </authorList>
    </citation>
    <scope>NUCLEOTIDE SEQUENCE [LARGE SCALE GENOMIC DNA]</scope>
    <source>
        <strain evidence="2">Ya'a_city_454_Px</strain>
        <tissue evidence="2">Whole body</tissue>
    </source>
</reference>
<feature type="compositionally biased region" description="Low complexity" evidence="1">
    <location>
        <begin position="21"/>
        <end position="34"/>
    </location>
</feature>
<accession>A0A194QDL6</accession>
<dbReference type="InterPro" id="IPR028265">
    <property type="entry name" value="TTDN1/SICKLE"/>
</dbReference>